<organism evidence="3 4">
    <name type="scientific">Niabella yanshanensis</name>
    <dbReference type="NCBI Taxonomy" id="577386"/>
    <lineage>
        <taxon>Bacteria</taxon>
        <taxon>Pseudomonadati</taxon>
        <taxon>Bacteroidota</taxon>
        <taxon>Chitinophagia</taxon>
        <taxon>Chitinophagales</taxon>
        <taxon>Chitinophagaceae</taxon>
        <taxon>Niabella</taxon>
    </lineage>
</organism>
<dbReference type="PANTHER" id="PTHR47505:SF1">
    <property type="entry name" value="DNA UTILIZATION PROTEIN YHGH"/>
    <property type="match status" value="1"/>
</dbReference>
<evidence type="ECO:0000256" key="1">
    <source>
        <dbReference type="ARBA" id="ARBA00008007"/>
    </source>
</evidence>
<feature type="domain" description="Phosphoribosyltransferase" evidence="2">
    <location>
        <begin position="159"/>
        <end position="230"/>
    </location>
</feature>
<dbReference type="SUPFAM" id="SSF53271">
    <property type="entry name" value="PRTase-like"/>
    <property type="match status" value="1"/>
</dbReference>
<evidence type="ECO:0000313" key="3">
    <source>
        <dbReference type="EMBL" id="WQD36458.1"/>
    </source>
</evidence>
<dbReference type="EMBL" id="CP139960">
    <property type="protein sequence ID" value="WQD36458.1"/>
    <property type="molecule type" value="Genomic_DNA"/>
</dbReference>
<keyword evidence="4" id="KW-1185">Reference proteome</keyword>
<protein>
    <submittedName>
        <fullName evidence="3">ComF family protein</fullName>
    </submittedName>
</protein>
<name>A0ABZ0VZK4_9BACT</name>
<gene>
    <name evidence="3" type="ORF">U0035_12355</name>
</gene>
<comment type="similarity">
    <text evidence="1">Belongs to the ComF/GntX family.</text>
</comment>
<sequence length="234" mass="26085">MSTLTLIKESLLQLFYPHLCAGCGSDTLPVSSQLCIKCIHGLPLSHFEKQADNPVEKILAGRIEFEKATAQLYFTKHSALQHIMHAFKYKDNKDLGHQLGLIMGNQLLESHRFKDINALIPLPLHESKQQKRGYNQAEILCNGIAEIMKIPVITGAVIRPDATETQTKKNRTERWKNMEGKFALTNENLIENKHVLLVDDVITTGATLEACGQELLQAPGVKLSIATLCYASKI</sequence>
<proteinExistence type="inferred from homology"/>
<dbReference type="Gene3D" id="3.40.50.2020">
    <property type="match status" value="1"/>
</dbReference>
<reference evidence="3 4" key="1">
    <citation type="submission" date="2023-12" db="EMBL/GenBank/DDBJ databases">
        <title>Genome sequencing and assembly of bacterial species from a model synthetic community.</title>
        <authorList>
            <person name="Hogle S.L."/>
        </authorList>
    </citation>
    <scope>NUCLEOTIDE SEQUENCE [LARGE SCALE GENOMIC DNA]</scope>
    <source>
        <strain evidence="3 4">HAMBI_3031</strain>
    </source>
</reference>
<dbReference type="InterPro" id="IPR051910">
    <property type="entry name" value="ComF/GntX_DNA_util-trans"/>
</dbReference>
<evidence type="ECO:0000313" key="4">
    <source>
        <dbReference type="Proteomes" id="UP001325680"/>
    </source>
</evidence>
<dbReference type="Proteomes" id="UP001325680">
    <property type="component" value="Chromosome"/>
</dbReference>
<dbReference type="InterPro" id="IPR029057">
    <property type="entry name" value="PRTase-like"/>
</dbReference>
<accession>A0ABZ0VZK4</accession>
<dbReference type="PANTHER" id="PTHR47505">
    <property type="entry name" value="DNA UTILIZATION PROTEIN YHGH"/>
    <property type="match status" value="1"/>
</dbReference>
<dbReference type="RefSeq" id="WP_114790093.1">
    <property type="nucleotide sequence ID" value="NZ_CP139960.1"/>
</dbReference>
<dbReference type="InterPro" id="IPR000836">
    <property type="entry name" value="PRTase_dom"/>
</dbReference>
<dbReference type="Pfam" id="PF00156">
    <property type="entry name" value="Pribosyltran"/>
    <property type="match status" value="1"/>
</dbReference>
<evidence type="ECO:0000259" key="2">
    <source>
        <dbReference type="Pfam" id="PF00156"/>
    </source>
</evidence>
<dbReference type="CDD" id="cd06223">
    <property type="entry name" value="PRTases_typeI"/>
    <property type="match status" value="1"/>
</dbReference>